<protein>
    <recommendedName>
        <fullName evidence="3">LPS export ABC transporter periplasmic protein LptC</fullName>
    </recommendedName>
</protein>
<dbReference type="GO" id="GO:0005886">
    <property type="term" value="C:plasma membrane"/>
    <property type="evidence" value="ECO:0007669"/>
    <property type="project" value="InterPro"/>
</dbReference>
<evidence type="ECO:0000256" key="1">
    <source>
        <dbReference type="SAM" id="Phobius"/>
    </source>
</evidence>
<proteinExistence type="predicted"/>
<evidence type="ECO:0000313" key="2">
    <source>
        <dbReference type="EMBL" id="SVE32726.1"/>
    </source>
</evidence>
<feature type="transmembrane region" description="Helical" evidence="1">
    <location>
        <begin position="7"/>
        <end position="25"/>
    </location>
</feature>
<keyword evidence="1" id="KW-0812">Transmembrane</keyword>
<keyword evidence="1" id="KW-0472">Membrane</keyword>
<gene>
    <name evidence="2" type="ORF">METZ01_LOCUS485580</name>
</gene>
<name>A0A383CK04_9ZZZZ</name>
<dbReference type="Pfam" id="PF06835">
    <property type="entry name" value="LptC"/>
    <property type="match status" value="1"/>
</dbReference>
<sequence>MIDKIRTLMLLIAVSVSGYAGYVFLSKFEATSENIDVRITKEGIDVEIKKFKVIHEKSGRKDWELKADLAQINQEKETTKMRNVEYIFRNDENREFKVYADFGTLMNKTNDLNLEG</sequence>
<evidence type="ECO:0008006" key="3">
    <source>
        <dbReference type="Google" id="ProtNLM"/>
    </source>
</evidence>
<reference evidence="2" key="1">
    <citation type="submission" date="2018-05" db="EMBL/GenBank/DDBJ databases">
        <authorList>
            <person name="Lanie J.A."/>
            <person name="Ng W.-L."/>
            <person name="Kazmierczak K.M."/>
            <person name="Andrzejewski T.M."/>
            <person name="Davidsen T.M."/>
            <person name="Wayne K.J."/>
            <person name="Tettelin H."/>
            <person name="Glass J.I."/>
            <person name="Rusch D."/>
            <person name="Podicherti R."/>
            <person name="Tsui H.-C.T."/>
            <person name="Winkler M.E."/>
        </authorList>
    </citation>
    <scope>NUCLEOTIDE SEQUENCE</scope>
</reference>
<organism evidence="2">
    <name type="scientific">marine metagenome</name>
    <dbReference type="NCBI Taxonomy" id="408172"/>
    <lineage>
        <taxon>unclassified sequences</taxon>
        <taxon>metagenomes</taxon>
        <taxon>ecological metagenomes</taxon>
    </lineage>
</organism>
<accession>A0A383CK04</accession>
<dbReference type="AlphaFoldDB" id="A0A383CK04"/>
<keyword evidence="1" id="KW-1133">Transmembrane helix</keyword>
<dbReference type="NCBIfam" id="TIGR04409">
    <property type="entry name" value="LptC_YrbK"/>
    <property type="match status" value="1"/>
</dbReference>
<dbReference type="InterPro" id="IPR010664">
    <property type="entry name" value="LipoPS_assembly_LptC-rel"/>
</dbReference>
<dbReference type="InterPro" id="IPR026265">
    <property type="entry name" value="LptC"/>
</dbReference>
<dbReference type="EMBL" id="UINC01209631">
    <property type="protein sequence ID" value="SVE32726.1"/>
    <property type="molecule type" value="Genomic_DNA"/>
</dbReference>
<feature type="non-terminal residue" evidence="2">
    <location>
        <position position="116"/>
    </location>
</feature>
<dbReference type="GO" id="GO:0015221">
    <property type="term" value="F:lipopolysaccharide transmembrane transporter activity"/>
    <property type="evidence" value="ECO:0007669"/>
    <property type="project" value="InterPro"/>
</dbReference>